<keyword evidence="2" id="KW-0812">Transmembrane</keyword>
<protein>
    <recommendedName>
        <fullName evidence="5">Retinol dehydrogenase 14</fullName>
    </recommendedName>
</protein>
<dbReference type="PANTHER" id="PTHR43157:SF66">
    <property type="entry name" value="WW DOMAIN-CONTAINING OXIDOREDUCTASE-LIKE PROTEIN"/>
    <property type="match status" value="1"/>
</dbReference>
<feature type="transmembrane region" description="Helical" evidence="2">
    <location>
        <begin position="39"/>
        <end position="64"/>
    </location>
</feature>
<dbReference type="OrthoDB" id="191139at2759"/>
<dbReference type="Proteomes" id="UP000625711">
    <property type="component" value="Unassembled WGS sequence"/>
</dbReference>
<dbReference type="InterPro" id="IPR036291">
    <property type="entry name" value="NAD(P)-bd_dom_sf"/>
</dbReference>
<dbReference type="CDD" id="cd05327">
    <property type="entry name" value="retinol-DH_like_SDR_c_like"/>
    <property type="match status" value="1"/>
</dbReference>
<dbReference type="Pfam" id="PF00106">
    <property type="entry name" value="adh_short"/>
    <property type="match status" value="1"/>
</dbReference>
<evidence type="ECO:0008006" key="5">
    <source>
        <dbReference type="Google" id="ProtNLM"/>
    </source>
</evidence>
<evidence type="ECO:0000256" key="1">
    <source>
        <dbReference type="ARBA" id="ARBA00023002"/>
    </source>
</evidence>
<dbReference type="GO" id="GO:0016491">
    <property type="term" value="F:oxidoreductase activity"/>
    <property type="evidence" value="ECO:0007669"/>
    <property type="project" value="UniProtKB-KW"/>
</dbReference>
<dbReference type="PRINTS" id="PR00081">
    <property type="entry name" value="GDHRDH"/>
</dbReference>
<dbReference type="InterPro" id="IPR002347">
    <property type="entry name" value="SDR_fam"/>
</dbReference>
<keyword evidence="1" id="KW-0560">Oxidoreductase</keyword>
<keyword evidence="4" id="KW-1185">Reference proteome</keyword>
<evidence type="ECO:0000313" key="4">
    <source>
        <dbReference type="Proteomes" id="UP000625711"/>
    </source>
</evidence>
<comment type="caution">
    <text evidence="3">The sequence shown here is derived from an EMBL/GenBank/DDBJ whole genome shotgun (WGS) entry which is preliminary data.</text>
</comment>
<dbReference type="SUPFAM" id="SSF51735">
    <property type="entry name" value="NAD(P)-binding Rossmann-fold domains"/>
    <property type="match status" value="1"/>
</dbReference>
<gene>
    <name evidence="3" type="ORF">GWI33_015167</name>
</gene>
<keyword evidence="2" id="KW-0472">Membrane</keyword>
<dbReference type="EMBL" id="JAACXV010013869">
    <property type="protein sequence ID" value="KAF7272028.1"/>
    <property type="molecule type" value="Genomic_DNA"/>
</dbReference>
<evidence type="ECO:0000313" key="3">
    <source>
        <dbReference type="EMBL" id="KAF7272028.1"/>
    </source>
</evidence>
<dbReference type="AlphaFoldDB" id="A0A834I487"/>
<keyword evidence="2" id="KW-1133">Transmembrane helix</keyword>
<accession>A0A834I487</accession>
<dbReference type="PANTHER" id="PTHR43157">
    <property type="entry name" value="PHOSPHATIDYLINOSITOL-GLYCAN BIOSYNTHESIS CLASS F PROTEIN-RELATED"/>
    <property type="match status" value="1"/>
</dbReference>
<reference evidence="3" key="1">
    <citation type="submission" date="2020-08" db="EMBL/GenBank/DDBJ databases">
        <title>Genome sequencing and assembly of the red palm weevil Rhynchophorus ferrugineus.</title>
        <authorList>
            <person name="Dias G.B."/>
            <person name="Bergman C.M."/>
            <person name="Manee M."/>
        </authorList>
    </citation>
    <scope>NUCLEOTIDE SEQUENCE</scope>
    <source>
        <strain evidence="3">AA-2017</strain>
        <tissue evidence="3">Whole larva</tissue>
    </source>
</reference>
<sequence>MVTCSHSLSANIEGESVYRLFLNILIHRMNVLGFDICPVLQALIAVAVVGLLTAISIIKFYNFVTCGYYRERTKMNGKTVIVTGATGGIGKETARELAKRGARVIMACRNVDSAKAIRDEIVESAKNENVIVKKLDLSSQSSIRAFAEDIVRTEQRLDVLLHNAGTAENKIIKTEDNLEKTMATNHFGPFLLTHLLIDLLKRSAPSRIVVVASELYRFASLNLNNLNPTTSWIPPYMYYVSKYANICFTNELAQKLEGSGVTANCLHPGMIDSGIWRNVPVPLNWPLKLIIKCFFKTPAQGCQTSVFLACSEEVQNVNGRYFMDCKETTLSRGAMDMSKAKKLWELSEGFANLSPTDPKI</sequence>
<proteinExistence type="predicted"/>
<evidence type="ECO:0000256" key="2">
    <source>
        <dbReference type="SAM" id="Phobius"/>
    </source>
</evidence>
<name>A0A834I487_RHYFE</name>
<dbReference type="Gene3D" id="3.40.50.720">
    <property type="entry name" value="NAD(P)-binding Rossmann-like Domain"/>
    <property type="match status" value="1"/>
</dbReference>
<organism evidence="3 4">
    <name type="scientific">Rhynchophorus ferrugineus</name>
    <name type="common">Red palm weevil</name>
    <name type="synonym">Curculio ferrugineus</name>
    <dbReference type="NCBI Taxonomy" id="354439"/>
    <lineage>
        <taxon>Eukaryota</taxon>
        <taxon>Metazoa</taxon>
        <taxon>Ecdysozoa</taxon>
        <taxon>Arthropoda</taxon>
        <taxon>Hexapoda</taxon>
        <taxon>Insecta</taxon>
        <taxon>Pterygota</taxon>
        <taxon>Neoptera</taxon>
        <taxon>Endopterygota</taxon>
        <taxon>Coleoptera</taxon>
        <taxon>Polyphaga</taxon>
        <taxon>Cucujiformia</taxon>
        <taxon>Curculionidae</taxon>
        <taxon>Dryophthorinae</taxon>
        <taxon>Rhynchophorus</taxon>
    </lineage>
</organism>